<proteinExistence type="predicted"/>
<name>A0A2Z7BMU0_9LAMI</name>
<accession>A0A2Z7BMU0</accession>
<dbReference type="EMBL" id="KV005811">
    <property type="protein sequence ID" value="KZV33408.1"/>
    <property type="molecule type" value="Genomic_DNA"/>
</dbReference>
<protein>
    <submittedName>
        <fullName evidence="1">Uncharacterized protein</fullName>
    </submittedName>
</protein>
<keyword evidence="2" id="KW-1185">Reference proteome</keyword>
<evidence type="ECO:0000313" key="2">
    <source>
        <dbReference type="Proteomes" id="UP000250235"/>
    </source>
</evidence>
<dbReference type="Proteomes" id="UP000250235">
    <property type="component" value="Unassembled WGS sequence"/>
</dbReference>
<reference evidence="1 2" key="1">
    <citation type="journal article" date="2015" name="Proc. Natl. Acad. Sci. U.S.A.">
        <title>The resurrection genome of Boea hygrometrica: A blueprint for survival of dehydration.</title>
        <authorList>
            <person name="Xiao L."/>
            <person name="Yang G."/>
            <person name="Zhang L."/>
            <person name="Yang X."/>
            <person name="Zhao S."/>
            <person name="Ji Z."/>
            <person name="Zhou Q."/>
            <person name="Hu M."/>
            <person name="Wang Y."/>
            <person name="Chen M."/>
            <person name="Xu Y."/>
            <person name="Jin H."/>
            <person name="Xiao X."/>
            <person name="Hu G."/>
            <person name="Bao F."/>
            <person name="Hu Y."/>
            <person name="Wan P."/>
            <person name="Li L."/>
            <person name="Deng X."/>
            <person name="Kuang T."/>
            <person name="Xiang C."/>
            <person name="Zhu J.K."/>
            <person name="Oliver M.J."/>
            <person name="He Y."/>
        </authorList>
    </citation>
    <scope>NUCLEOTIDE SEQUENCE [LARGE SCALE GENOMIC DNA]</scope>
    <source>
        <strain evidence="2">cv. XS01</strain>
    </source>
</reference>
<dbReference type="AlphaFoldDB" id="A0A2Z7BMU0"/>
<organism evidence="1 2">
    <name type="scientific">Dorcoceras hygrometricum</name>
    <dbReference type="NCBI Taxonomy" id="472368"/>
    <lineage>
        <taxon>Eukaryota</taxon>
        <taxon>Viridiplantae</taxon>
        <taxon>Streptophyta</taxon>
        <taxon>Embryophyta</taxon>
        <taxon>Tracheophyta</taxon>
        <taxon>Spermatophyta</taxon>
        <taxon>Magnoliopsida</taxon>
        <taxon>eudicotyledons</taxon>
        <taxon>Gunneridae</taxon>
        <taxon>Pentapetalae</taxon>
        <taxon>asterids</taxon>
        <taxon>lamiids</taxon>
        <taxon>Lamiales</taxon>
        <taxon>Gesneriaceae</taxon>
        <taxon>Didymocarpoideae</taxon>
        <taxon>Trichosporeae</taxon>
        <taxon>Loxocarpinae</taxon>
        <taxon>Dorcoceras</taxon>
    </lineage>
</organism>
<gene>
    <name evidence="1" type="ORF">F511_02168</name>
</gene>
<sequence length="217" mass="24384">MVGMPLINQDISYLDSASHQEQFPALEFCSLTDHEQGAAQAKNHQIDQQENETPEMIAHEHQAQGNEQIVPTEEHHVIEDVHQAGGTEHHAHDDNVSVQGCEQTLEERFAVFVPSVNNQLTTPTSEQNSLDIQLKHVVDGIDVKIDVLERTLTQKVDDNTQNFAMLETTIARNYADSHQQLFDELASVKSQLATLIASLREIGSDKKGEEDRDRDRN</sequence>
<evidence type="ECO:0000313" key="1">
    <source>
        <dbReference type="EMBL" id="KZV33408.1"/>
    </source>
</evidence>